<keyword evidence="5" id="KW-0375">Hydrogen ion transport</keyword>
<keyword evidence="9" id="KW-0472">Membrane</keyword>
<accession>A0A4R1R6I0</accession>
<dbReference type="Pfam" id="PF00006">
    <property type="entry name" value="ATP-synt_ab"/>
    <property type="match status" value="1"/>
</dbReference>
<evidence type="ECO:0000313" key="14">
    <source>
        <dbReference type="EMBL" id="TCL60922.1"/>
    </source>
</evidence>
<keyword evidence="7" id="KW-1278">Translocase</keyword>
<dbReference type="InterPro" id="IPR005294">
    <property type="entry name" value="ATP_synth_F1_asu"/>
</dbReference>
<dbReference type="STRING" id="1469948.GCA_000732725_02750"/>
<dbReference type="GO" id="GO:0005524">
    <property type="term" value="F:ATP binding"/>
    <property type="evidence" value="ECO:0007669"/>
    <property type="project" value="UniProtKB-KW"/>
</dbReference>
<gene>
    <name evidence="14" type="ORF">EDD76_10119</name>
</gene>
<evidence type="ECO:0000256" key="5">
    <source>
        <dbReference type="ARBA" id="ARBA00022781"/>
    </source>
</evidence>
<evidence type="ECO:0000256" key="8">
    <source>
        <dbReference type="ARBA" id="ARBA00023065"/>
    </source>
</evidence>
<evidence type="ECO:0000256" key="1">
    <source>
        <dbReference type="ARBA" id="ARBA00004370"/>
    </source>
</evidence>
<evidence type="ECO:0000259" key="13">
    <source>
        <dbReference type="Pfam" id="PF00006"/>
    </source>
</evidence>
<dbReference type="Proteomes" id="UP000295718">
    <property type="component" value="Unassembled WGS sequence"/>
</dbReference>
<evidence type="ECO:0000256" key="4">
    <source>
        <dbReference type="ARBA" id="ARBA00022741"/>
    </source>
</evidence>
<keyword evidence="4" id="KW-0547">Nucleotide-binding</keyword>
<evidence type="ECO:0000256" key="9">
    <source>
        <dbReference type="ARBA" id="ARBA00023136"/>
    </source>
</evidence>
<keyword evidence="10" id="KW-0139">CF(1)</keyword>
<organism evidence="14 15">
    <name type="scientific">Kineothrix alysoides</name>
    <dbReference type="NCBI Taxonomy" id="1469948"/>
    <lineage>
        <taxon>Bacteria</taxon>
        <taxon>Bacillati</taxon>
        <taxon>Bacillota</taxon>
        <taxon>Clostridia</taxon>
        <taxon>Lachnospirales</taxon>
        <taxon>Lachnospiraceae</taxon>
        <taxon>Kineothrix</taxon>
    </lineage>
</organism>
<evidence type="ECO:0000313" key="15">
    <source>
        <dbReference type="Proteomes" id="UP000295718"/>
    </source>
</evidence>
<name>A0A4R1R6I0_9FIRM</name>
<dbReference type="SUPFAM" id="SSF52540">
    <property type="entry name" value="P-loop containing nucleoside triphosphate hydrolases"/>
    <property type="match status" value="1"/>
</dbReference>
<keyword evidence="11" id="KW-0066">ATP synthesis</keyword>
<keyword evidence="6" id="KW-0067">ATP-binding</keyword>
<dbReference type="FunFam" id="3.40.50.300:FF:002432">
    <property type="entry name" value="ATP synthase subunit alpha, mitochondrial"/>
    <property type="match status" value="1"/>
</dbReference>
<evidence type="ECO:0000256" key="12">
    <source>
        <dbReference type="ARBA" id="ARBA00026013"/>
    </source>
</evidence>
<dbReference type="Gene3D" id="3.40.50.12240">
    <property type="match status" value="1"/>
</dbReference>
<comment type="subcellular location">
    <subcellularLocation>
        <location evidence="1">Membrane</location>
    </subcellularLocation>
</comment>
<dbReference type="InterPro" id="IPR020003">
    <property type="entry name" value="ATPase_a/bsu_AS"/>
</dbReference>
<dbReference type="PANTHER" id="PTHR48082">
    <property type="entry name" value="ATP SYNTHASE SUBUNIT ALPHA, MITOCHONDRIAL"/>
    <property type="match status" value="1"/>
</dbReference>
<evidence type="ECO:0000256" key="7">
    <source>
        <dbReference type="ARBA" id="ARBA00022967"/>
    </source>
</evidence>
<dbReference type="GO" id="GO:0043531">
    <property type="term" value="F:ADP binding"/>
    <property type="evidence" value="ECO:0007669"/>
    <property type="project" value="TreeGrafter"/>
</dbReference>
<dbReference type="InterPro" id="IPR027417">
    <property type="entry name" value="P-loop_NTPase"/>
</dbReference>
<proteinExistence type="inferred from homology"/>
<keyword evidence="8" id="KW-0406">Ion transport</keyword>
<dbReference type="SUPFAM" id="SSF50615">
    <property type="entry name" value="N-terminal domain of alpha and beta subunits of F1 ATP synthase"/>
    <property type="match status" value="1"/>
</dbReference>
<dbReference type="GO" id="GO:0045259">
    <property type="term" value="C:proton-transporting ATP synthase complex"/>
    <property type="evidence" value="ECO:0007669"/>
    <property type="project" value="UniProtKB-KW"/>
</dbReference>
<comment type="caution">
    <text evidence="14">The sequence shown here is derived from an EMBL/GenBank/DDBJ whole genome shotgun (WGS) entry which is preliminary data.</text>
</comment>
<protein>
    <submittedName>
        <fullName evidence="14">F-type H+-transporting ATPase subunit alpha</fullName>
    </submittedName>
</protein>
<dbReference type="GO" id="GO:0046933">
    <property type="term" value="F:proton-transporting ATP synthase activity, rotational mechanism"/>
    <property type="evidence" value="ECO:0007669"/>
    <property type="project" value="InterPro"/>
</dbReference>
<dbReference type="EMBL" id="SLUO01000001">
    <property type="protein sequence ID" value="TCL60922.1"/>
    <property type="molecule type" value="Genomic_DNA"/>
</dbReference>
<dbReference type="InterPro" id="IPR036121">
    <property type="entry name" value="ATPase_F1/V1/A1_a/bsu_N_sf"/>
</dbReference>
<keyword evidence="15" id="KW-1185">Reference proteome</keyword>
<dbReference type="AlphaFoldDB" id="A0A4R1R6I0"/>
<keyword evidence="3" id="KW-0813">Transport</keyword>
<evidence type="ECO:0000256" key="10">
    <source>
        <dbReference type="ARBA" id="ARBA00023196"/>
    </source>
</evidence>
<dbReference type="PANTHER" id="PTHR48082:SF2">
    <property type="entry name" value="ATP SYNTHASE SUBUNIT ALPHA, MITOCHONDRIAL"/>
    <property type="match status" value="1"/>
</dbReference>
<dbReference type="RefSeq" id="WP_051869614.1">
    <property type="nucleotide sequence ID" value="NZ_JPNB01000002.1"/>
</dbReference>
<comment type="similarity">
    <text evidence="2">Belongs to the ATPase alpha/beta chains family.</text>
</comment>
<reference evidence="14 15" key="1">
    <citation type="submission" date="2019-03" db="EMBL/GenBank/DDBJ databases">
        <title>Genomic Encyclopedia of Type Strains, Phase IV (KMG-IV): sequencing the most valuable type-strain genomes for metagenomic binning, comparative biology and taxonomic classification.</title>
        <authorList>
            <person name="Goeker M."/>
        </authorList>
    </citation>
    <scope>NUCLEOTIDE SEQUENCE [LARGE SCALE GENOMIC DNA]</scope>
    <source>
        <strain evidence="14 15">DSM 100556</strain>
    </source>
</reference>
<dbReference type="InterPro" id="IPR000194">
    <property type="entry name" value="ATPase_F1/V1/A1_a/bsu_nucl-bd"/>
</dbReference>
<evidence type="ECO:0000256" key="2">
    <source>
        <dbReference type="ARBA" id="ARBA00008936"/>
    </source>
</evidence>
<sequence length="441" mass="49651">MSTFIENLVNTKLKNMKTMNNVYEVGYVSKVKDYILEVVGLESVGFYERVVIANHSVGYVTSIGKNSVMIAMLQRTNVIYVGDEVVTTDLDFCAMYSKSAMGHIVDIFGEDRLIGEKFENLIPYMIETPAIPIMERGEVKRPFYTGISGIDMIYPIGYGQRQLIIGDKKTGKTQIAMDTIINQKDHNVICIYIAINKTKKNIRELYDSLMKKGAMEYTLILAAFNDDEPPVSFFTPYAGLSIAEGYMREGNDVLVVIDDLKSHADIHREISLLAGKVPGRDAYPPDIFYTHSRLLEKGCQHKDGGSITILPIVETRGGDITDYISTNIISITDGQLVLSKKNFEKGLKPAIDYGLSVSRLGGAVQEPEMKKLGAVVRRNFLSYLETKEVYQFVNVDEMSQEMQHNLKEGQALQERLLQYKFSPRNPVEIKEHFMEVVGSQL</sequence>
<comment type="subunit">
    <text evidence="12">F-type ATPases have 2 components, CF(1) - the catalytic core - and CF(0) - the membrane proton channel. CF(1) has five subunits: alpha(3), beta(3), gamma(1), delta(1), epsilon(1). CF(0) has four main subunits: a(1), b(1), b'(1) and c(9-12).</text>
</comment>
<evidence type="ECO:0000256" key="11">
    <source>
        <dbReference type="ARBA" id="ARBA00023310"/>
    </source>
</evidence>
<feature type="domain" description="ATPase F1/V1/A1 complex alpha/beta subunit nucleotide-binding" evidence="13">
    <location>
        <begin position="146"/>
        <end position="358"/>
    </location>
</feature>
<dbReference type="PROSITE" id="PS00152">
    <property type="entry name" value="ATPASE_ALPHA_BETA"/>
    <property type="match status" value="1"/>
</dbReference>
<evidence type="ECO:0000256" key="3">
    <source>
        <dbReference type="ARBA" id="ARBA00022448"/>
    </source>
</evidence>
<evidence type="ECO:0000256" key="6">
    <source>
        <dbReference type="ARBA" id="ARBA00022840"/>
    </source>
</evidence>